<evidence type="ECO:0000313" key="1">
    <source>
        <dbReference type="EMBL" id="BBN99755.1"/>
    </source>
</evidence>
<dbReference type="Gene3D" id="3.30.70.260">
    <property type="match status" value="1"/>
</dbReference>
<accession>A0A410DBE7</accession>
<gene>
    <name evidence="2" type="ORF">C0674_12400</name>
    <name evidence="1" type="ORF">St703_24600</name>
</gene>
<dbReference type="Pfam" id="PF13710">
    <property type="entry name" value="ACT_5"/>
    <property type="match status" value="1"/>
</dbReference>
<dbReference type="EMBL" id="CP025688">
    <property type="protein sequence ID" value="QAA23340.1"/>
    <property type="molecule type" value="Genomic_DNA"/>
</dbReference>
<dbReference type="STRING" id="1449983.GCA_000647835_01824"/>
<sequence>MEQTVRVETATNPDVLARVTMLLGRGNLSIVNMNAERQGKHFYMHLTLTAESATQLKRFVSQAAKLIDVYDVAPCSEKNGSLDASN</sequence>
<dbReference type="InterPro" id="IPR045865">
    <property type="entry name" value="ACT-like_dom_sf"/>
</dbReference>
<reference evidence="2 3" key="1">
    <citation type="submission" date="2018-01" db="EMBL/GenBank/DDBJ databases">
        <title>Complete genome sequencing of Sporolactobacillus terrae DLG3.</title>
        <authorList>
            <person name="Nam Y.-D."/>
            <person name="Kang J."/>
            <person name="Chung W.-H."/>
        </authorList>
    </citation>
    <scope>NUCLEOTIDE SEQUENCE [LARGE SCALE GENOMIC DNA]</scope>
    <source>
        <strain evidence="2 3">DLG3</strain>
    </source>
</reference>
<reference evidence="1 4" key="2">
    <citation type="submission" date="2019-09" db="EMBL/GenBank/DDBJ databases">
        <title>Complete genome sequence of Sporolactobacillus terrae 70-3.</title>
        <authorList>
            <person name="Tanaka N."/>
            <person name="Shiwa Y."/>
            <person name="Fujita N."/>
            <person name="Tanasupawat S."/>
        </authorList>
    </citation>
    <scope>NUCLEOTIDE SEQUENCE [LARGE SCALE GENOMIC DNA]</scope>
    <source>
        <strain evidence="1 4">70-3</strain>
    </source>
</reference>
<dbReference type="EMBL" id="AP021853">
    <property type="protein sequence ID" value="BBN99755.1"/>
    <property type="molecule type" value="Genomic_DNA"/>
</dbReference>
<dbReference type="AlphaFoldDB" id="A0A410DBE7"/>
<dbReference type="SUPFAM" id="SSF55021">
    <property type="entry name" value="ACT-like"/>
    <property type="match status" value="1"/>
</dbReference>
<dbReference type="RefSeq" id="WP_028975861.1">
    <property type="nucleotide sequence ID" value="NZ_AP021853.1"/>
</dbReference>
<name>A0A410DBE7_9BACL</name>
<dbReference type="Proteomes" id="UP000285882">
    <property type="component" value="Chromosome"/>
</dbReference>
<organism evidence="1 4">
    <name type="scientific">Sporolactobacillus terrae</name>
    <dbReference type="NCBI Taxonomy" id="269673"/>
    <lineage>
        <taxon>Bacteria</taxon>
        <taxon>Bacillati</taxon>
        <taxon>Bacillota</taxon>
        <taxon>Bacilli</taxon>
        <taxon>Bacillales</taxon>
        <taxon>Sporolactobacillaceae</taxon>
        <taxon>Sporolactobacillus</taxon>
    </lineage>
</organism>
<evidence type="ECO:0000313" key="3">
    <source>
        <dbReference type="Proteomes" id="UP000285882"/>
    </source>
</evidence>
<evidence type="ECO:0000313" key="4">
    <source>
        <dbReference type="Proteomes" id="UP000326951"/>
    </source>
</evidence>
<protein>
    <submittedName>
        <fullName evidence="1">Uncharacterized protein</fullName>
    </submittedName>
</protein>
<proteinExistence type="predicted"/>
<keyword evidence="3" id="KW-1185">Reference proteome</keyword>
<evidence type="ECO:0000313" key="2">
    <source>
        <dbReference type="EMBL" id="QAA23340.1"/>
    </source>
</evidence>
<dbReference type="Proteomes" id="UP000326951">
    <property type="component" value="Chromosome"/>
</dbReference>